<dbReference type="Proteomes" id="UP000781958">
    <property type="component" value="Unassembled WGS sequence"/>
</dbReference>
<feature type="domain" description="Transposase IS66 central" evidence="2">
    <location>
        <begin position="179"/>
        <end position="470"/>
    </location>
</feature>
<feature type="domain" description="Transposase TnpC homeodomain" evidence="4">
    <location>
        <begin position="43"/>
        <end position="114"/>
    </location>
</feature>
<feature type="domain" description="Transposase IS66 zinc-finger binding" evidence="3">
    <location>
        <begin position="123"/>
        <end position="165"/>
    </location>
</feature>
<name>A0ABS4SWY3_9PROT</name>
<gene>
    <name evidence="6" type="ORF">J2851_006884</name>
</gene>
<comment type="caution">
    <text evidence="6">The sequence shown here is derived from an EMBL/GenBank/DDBJ whole genome shotgun (WGS) entry which is preliminary data.</text>
</comment>
<accession>A0ABS4SWY3</accession>
<evidence type="ECO:0000259" key="5">
    <source>
        <dbReference type="Pfam" id="PF13817"/>
    </source>
</evidence>
<evidence type="ECO:0000259" key="4">
    <source>
        <dbReference type="Pfam" id="PF13007"/>
    </source>
</evidence>
<evidence type="ECO:0000313" key="6">
    <source>
        <dbReference type="EMBL" id="MBP2297065.1"/>
    </source>
</evidence>
<dbReference type="InterPro" id="IPR024463">
    <property type="entry name" value="Transposase_TnpC_homeodom"/>
</dbReference>
<dbReference type="Pfam" id="PF13005">
    <property type="entry name" value="zf-IS66"/>
    <property type="match status" value="1"/>
</dbReference>
<dbReference type="InterPro" id="IPR052344">
    <property type="entry name" value="Transposase-related"/>
</dbReference>
<keyword evidence="1" id="KW-0175">Coiled coil</keyword>
<organism evidence="6 7">
    <name type="scientific">Azospirillum rugosum</name>
    <dbReference type="NCBI Taxonomy" id="416170"/>
    <lineage>
        <taxon>Bacteria</taxon>
        <taxon>Pseudomonadati</taxon>
        <taxon>Pseudomonadota</taxon>
        <taxon>Alphaproteobacteria</taxon>
        <taxon>Rhodospirillales</taxon>
        <taxon>Azospirillaceae</taxon>
        <taxon>Azospirillum</taxon>
    </lineage>
</organism>
<dbReference type="EMBL" id="JAGINP010000039">
    <property type="protein sequence ID" value="MBP2297065.1"/>
    <property type="molecule type" value="Genomic_DNA"/>
</dbReference>
<evidence type="ECO:0000256" key="1">
    <source>
        <dbReference type="SAM" id="Coils"/>
    </source>
</evidence>
<protein>
    <submittedName>
        <fullName evidence="6">Transposase</fullName>
    </submittedName>
</protein>
<dbReference type="PANTHER" id="PTHR33678:SF1">
    <property type="entry name" value="BLL1576 PROTEIN"/>
    <property type="match status" value="1"/>
</dbReference>
<evidence type="ECO:0000313" key="7">
    <source>
        <dbReference type="Proteomes" id="UP000781958"/>
    </source>
</evidence>
<proteinExistence type="predicted"/>
<dbReference type="Pfam" id="PF13007">
    <property type="entry name" value="LZ_Tnp_IS66"/>
    <property type="match status" value="1"/>
</dbReference>
<dbReference type="PANTHER" id="PTHR33678">
    <property type="entry name" value="BLL1576 PROTEIN"/>
    <property type="match status" value="1"/>
</dbReference>
<feature type="domain" description="Transposase IS66 C-terminal" evidence="5">
    <location>
        <begin position="477"/>
        <end position="515"/>
    </location>
</feature>
<sequence>MLCDGTPLPDDAATLQALVAGLSAQLAEREQAVTARDRIIETLKGQLAALRRRTFGQSSEKLGRAADQLELQIEELEQHQAERAAAAAPSMPAAHAERVHPIRKPLPAHLPREDEELAPPYAACPGCGGALRRIGEDVSEVLEVVPARLRVRRYVRPVMACRCCGDISQAPPPPVPLPKSNAGASLLADIVLAKYDDHLPAYRQAERFTREGVELPRSTLTEWLGRTAALLTPLAERIAVHVFAASKLHADDTPVPVLAPGAGKTRTGRLWVYARDDRASADTAPPAVLYRYTPDRKGEHPQRQLAGWRGALQADGYAGFGALYETKGADPPAISEVACWAHVRRKFFEVHQAHKGAAAKEVLERIGRLYAVEERVRGQPAAQRAAARQAEAKPEITALRTHLEQLLGQVSGKSALAEAIRYALSRWPALTRYLADGRLEIDNNIAERAMRAVAMGRKNWLFAGSDGGGEAAAVFYTLIETAKSNGHNPRLWLTRVLETFGRDRGLTDFDALLPWSMAPEPATA</sequence>
<dbReference type="RefSeq" id="WP_246501121.1">
    <property type="nucleotide sequence ID" value="NZ_JAGINP010000039.1"/>
</dbReference>
<feature type="coiled-coil region" evidence="1">
    <location>
        <begin position="59"/>
        <end position="86"/>
    </location>
</feature>
<dbReference type="InterPro" id="IPR004291">
    <property type="entry name" value="Transposase_IS66_central"/>
</dbReference>
<dbReference type="InterPro" id="IPR039552">
    <property type="entry name" value="IS66_C"/>
</dbReference>
<reference evidence="6 7" key="1">
    <citation type="submission" date="2021-03" db="EMBL/GenBank/DDBJ databases">
        <title>Genomic Encyclopedia of Type Strains, Phase III (KMG-III): the genomes of soil and plant-associated and newly described type strains.</title>
        <authorList>
            <person name="Whitman W."/>
        </authorList>
    </citation>
    <scope>NUCLEOTIDE SEQUENCE [LARGE SCALE GENOMIC DNA]</scope>
    <source>
        <strain evidence="6 7">IMMIB AFH-6</strain>
    </source>
</reference>
<dbReference type="NCBIfam" id="NF033517">
    <property type="entry name" value="transpos_IS66"/>
    <property type="match status" value="1"/>
</dbReference>
<evidence type="ECO:0000259" key="2">
    <source>
        <dbReference type="Pfam" id="PF03050"/>
    </source>
</evidence>
<dbReference type="InterPro" id="IPR024474">
    <property type="entry name" value="Znf_dom_IS66"/>
</dbReference>
<evidence type="ECO:0000259" key="3">
    <source>
        <dbReference type="Pfam" id="PF13005"/>
    </source>
</evidence>
<dbReference type="Pfam" id="PF03050">
    <property type="entry name" value="DDE_Tnp_IS66"/>
    <property type="match status" value="1"/>
</dbReference>
<keyword evidence="7" id="KW-1185">Reference proteome</keyword>
<dbReference type="Pfam" id="PF13817">
    <property type="entry name" value="DDE_Tnp_IS66_C"/>
    <property type="match status" value="1"/>
</dbReference>